<reference evidence="1 2" key="1">
    <citation type="journal article" date="2007" name="Proc. Natl. Acad. Sci. U.S.A.">
        <title>The Orientia tsutsugamushi genome reveals massive proliferation of conjugative type IV secretion system and host-cell interaction genes.</title>
        <authorList>
            <person name="Cho N.-H."/>
            <person name="Kim H.-R."/>
            <person name="Lee J.-H."/>
            <person name="Kim S.-Y."/>
            <person name="Kim J."/>
            <person name="Cha S."/>
            <person name="Kim S.-Y."/>
            <person name="Darby A.C."/>
            <person name="Fuxelius H.-H."/>
            <person name="Yin J."/>
            <person name="Kim J.H."/>
            <person name="Kim J."/>
            <person name="Lee S.J."/>
            <person name="Koh Y.-S."/>
            <person name="Jang W.-J."/>
            <person name="Park K.-H."/>
            <person name="Andersson S.G.E."/>
            <person name="Choi M.-S."/>
            <person name="Kim I.-S."/>
        </authorList>
    </citation>
    <scope>NUCLEOTIDE SEQUENCE [LARGE SCALE GENOMIC DNA]</scope>
    <source>
        <strain evidence="1 2">Boryong</strain>
    </source>
</reference>
<dbReference type="KEGG" id="ots:OTBS_1712"/>
<evidence type="ECO:0000313" key="1">
    <source>
        <dbReference type="EMBL" id="CAM80807.1"/>
    </source>
</evidence>
<dbReference type="Proteomes" id="UP000001565">
    <property type="component" value="Chromosome"/>
</dbReference>
<name>A5CEX6_ORITB</name>
<evidence type="ECO:0000313" key="2">
    <source>
        <dbReference type="Proteomes" id="UP000001565"/>
    </source>
</evidence>
<dbReference type="EMBL" id="AM494475">
    <property type="protein sequence ID" value="CAM80807.1"/>
    <property type="molecule type" value="Genomic_DNA"/>
</dbReference>
<accession>A5CEX6</accession>
<dbReference type="HOGENOM" id="CLU_3064157_0_0_5"/>
<dbReference type="AlphaFoldDB" id="A5CEX6"/>
<gene>
    <name evidence="1" type="ordered locus">OTBS_1712</name>
</gene>
<protein>
    <submittedName>
        <fullName evidence="1">Uncharacterized protein</fullName>
    </submittedName>
</protein>
<proteinExistence type="predicted"/>
<organism evidence="1 2">
    <name type="scientific">Orientia tsutsugamushi (strain Boryong)</name>
    <name type="common">Rickettsia tsutsugamushi</name>
    <dbReference type="NCBI Taxonomy" id="357244"/>
    <lineage>
        <taxon>Bacteria</taxon>
        <taxon>Pseudomonadati</taxon>
        <taxon>Pseudomonadota</taxon>
        <taxon>Alphaproteobacteria</taxon>
        <taxon>Rickettsiales</taxon>
        <taxon>Rickettsiaceae</taxon>
        <taxon>Rickettsieae</taxon>
        <taxon>Orientia</taxon>
    </lineage>
</organism>
<sequence>MASGNSYLRYNLKNNTFYTAILRKYSKKITMIKIFVFHECLYSNFVSKKLVYS</sequence>